<dbReference type="GO" id="GO:0046961">
    <property type="term" value="F:proton-transporting ATPase activity, rotational mechanism"/>
    <property type="evidence" value="ECO:0007669"/>
    <property type="project" value="InterPro"/>
</dbReference>
<evidence type="ECO:0000256" key="2">
    <source>
        <dbReference type="ARBA" id="ARBA00022448"/>
    </source>
</evidence>
<evidence type="ECO:0000313" key="4">
    <source>
        <dbReference type="EMBL" id="OLR56532.1"/>
    </source>
</evidence>
<dbReference type="SUPFAM" id="SSF103486">
    <property type="entry name" value="V-type ATP synthase subunit C"/>
    <property type="match status" value="1"/>
</dbReference>
<dbReference type="EMBL" id="MJIE01000001">
    <property type="protein sequence ID" value="OLR56532.1"/>
    <property type="molecule type" value="Genomic_DNA"/>
</dbReference>
<dbReference type="Proteomes" id="UP000187404">
    <property type="component" value="Unassembled WGS sequence"/>
</dbReference>
<reference evidence="4 5" key="1">
    <citation type="journal article" date="2016" name="Appl. Environ. Microbiol.">
        <title>Function and Phylogeny of Bacterial Butyryl Coenzyme A:Acetate Transferases and Their Diversity in the Proximal Colon of Swine.</title>
        <authorList>
            <person name="Trachsel J."/>
            <person name="Bayles D.O."/>
            <person name="Looft T."/>
            <person name="Levine U.Y."/>
            <person name="Allen H.K."/>
        </authorList>
    </citation>
    <scope>NUCLEOTIDE SEQUENCE [LARGE SCALE GENOMIC DNA]</scope>
    <source>
        <strain evidence="4 5">68-3-10</strain>
    </source>
</reference>
<dbReference type="InterPro" id="IPR036079">
    <property type="entry name" value="ATPase_csu/dsu_sf"/>
</dbReference>
<dbReference type="Gene3D" id="1.10.132.50">
    <property type="entry name" value="ATP synthase (C/AC39) subunit, domain 3"/>
    <property type="match status" value="1"/>
</dbReference>
<dbReference type="AlphaFoldDB" id="A0A1Q9JJZ0"/>
<dbReference type="PANTHER" id="PTHR38682">
    <property type="entry name" value="V-TYPE ATP SYNTHASE SUBUNIT C"/>
    <property type="match status" value="1"/>
</dbReference>
<gene>
    <name evidence="4" type="ORF">BHK98_10925</name>
</gene>
<dbReference type="InterPro" id="IPR050873">
    <property type="entry name" value="V-ATPase_V0D/AC39_subunit"/>
</dbReference>
<evidence type="ECO:0000256" key="3">
    <source>
        <dbReference type="ARBA" id="ARBA00023065"/>
    </source>
</evidence>
<evidence type="ECO:0008006" key="6">
    <source>
        <dbReference type="Google" id="ProtNLM"/>
    </source>
</evidence>
<dbReference type="InterPro" id="IPR044911">
    <property type="entry name" value="V-type_ATPase_csu/dsu_dom_3"/>
</dbReference>
<keyword evidence="5" id="KW-1185">Reference proteome</keyword>
<evidence type="ECO:0000313" key="5">
    <source>
        <dbReference type="Proteomes" id="UP000187404"/>
    </source>
</evidence>
<keyword evidence="3" id="KW-0406">Ion transport</keyword>
<dbReference type="STRING" id="1261640.BHK98_10925"/>
<sequence length="335" mass="39061">MAKRKENDYIFADAFIGCYVRNLMKRQDLMRLANCTDFDAAEALLQEFGYGESPEVKEGDVEAFIRREQNKLFDMIYNTLPERKELALYLYPYDYHNVKVCLKSELLGITPDDTFLMSTGDIEWNKMMAMIRDRNYMFMPVNMKHAIEEAMDLYSRGHDPQMIDIIMDKACYRDMLQAAEESEEEFLIGIVKLQIDLLNLKAFVRLREIGKAWSFFQTVYLDGGNIQEQFYIQSWEEPYSQVADKLIPYGLKDMMAEGGRMIKEEGDFTLFEKMLEDALMEYNKKAKYLSFGIVPIAGYWLAKEVEIDNLRIVLTGILVGASPEETGERLREPYV</sequence>
<organism evidence="4 5">
    <name type="scientific">Hornefia porci</name>
    <dbReference type="NCBI Taxonomy" id="2652292"/>
    <lineage>
        <taxon>Bacteria</taxon>
        <taxon>Bacillati</taxon>
        <taxon>Bacillota</taxon>
        <taxon>Clostridia</taxon>
        <taxon>Peptostreptococcales</taxon>
        <taxon>Anaerovoracaceae</taxon>
        <taxon>Hornefia</taxon>
    </lineage>
</organism>
<comment type="similarity">
    <text evidence="1">Belongs to the V-ATPase V0D/AC39 subunit family.</text>
</comment>
<dbReference type="OrthoDB" id="1653at2"/>
<keyword evidence="2" id="KW-0813">Transport</keyword>
<dbReference type="Gene3D" id="1.20.1690.10">
    <property type="entry name" value="V-type ATP synthase subunit C domain"/>
    <property type="match status" value="2"/>
</dbReference>
<dbReference type="InterPro" id="IPR035067">
    <property type="entry name" value="V-type_ATPase_csu/dsu"/>
</dbReference>
<evidence type="ECO:0000256" key="1">
    <source>
        <dbReference type="ARBA" id="ARBA00006709"/>
    </source>
</evidence>
<dbReference type="Pfam" id="PF01992">
    <property type="entry name" value="vATP-synt_AC39"/>
    <property type="match status" value="1"/>
</dbReference>
<dbReference type="RefSeq" id="WP_075714249.1">
    <property type="nucleotide sequence ID" value="NZ_MJIE01000001.1"/>
</dbReference>
<dbReference type="PANTHER" id="PTHR38682:SF1">
    <property type="entry name" value="V-TYPE ATP SYNTHASE SUBUNIT C"/>
    <property type="match status" value="1"/>
</dbReference>
<name>A0A1Q9JJZ0_9FIRM</name>
<proteinExistence type="inferred from homology"/>
<accession>A0A1Q9JJZ0</accession>
<comment type="caution">
    <text evidence="4">The sequence shown here is derived from an EMBL/GenBank/DDBJ whole genome shotgun (WGS) entry which is preliminary data.</text>
</comment>
<protein>
    <recommendedName>
        <fullName evidence="6">V-type proton ATPase subunit</fullName>
    </recommendedName>
</protein>
<dbReference type="InterPro" id="IPR002843">
    <property type="entry name" value="ATPase_V0-cplx_csu/dsu"/>
</dbReference>